<name>A0A0F9LPL1_9ZZZZ</name>
<dbReference type="Gene3D" id="3.30.420.240">
    <property type="match status" value="1"/>
</dbReference>
<dbReference type="AlphaFoldDB" id="A0A0F9LPL1"/>
<reference evidence="1" key="1">
    <citation type="journal article" date="2015" name="Nature">
        <title>Complex archaea that bridge the gap between prokaryotes and eukaryotes.</title>
        <authorList>
            <person name="Spang A."/>
            <person name="Saw J.H."/>
            <person name="Jorgensen S.L."/>
            <person name="Zaremba-Niedzwiedzka K."/>
            <person name="Martijn J."/>
            <person name="Lind A.E."/>
            <person name="van Eijk R."/>
            <person name="Schleper C."/>
            <person name="Guy L."/>
            <person name="Ettema T.J."/>
        </authorList>
    </citation>
    <scope>NUCLEOTIDE SEQUENCE</scope>
</reference>
<sequence>YKDGRLVGPHQTLFHKIMYGICNLPAWVNIPISKKNCFLQNLDNASMIEGESTNESFGAGNRATAVLVDEVARIEPDVAQYIIDNIQDTSPCCIYNSTHFRWGSGHPYAKLLRSNRIHTVTLGFEDNPEKNQGLYLSPVEDFIEIIDIGYYRQICPSVFNEIEPKRPFSYTEYKDKVENLPTGVYEQCKDIKFIADGGEANFKRERSIWYDYQESRGRSRTDIAQNILRISQGSADMFFDEATIHRIRSVYECEPDYIGEIKFNNYGGKLKSIRFESTGIKQNLKWWGQLNFVQHKGMAIGYPDTRHNYIVACDISRGTGASNSVMCITDVNKKELIGVYANPFIDVTDFAELAVATCKWLGDAYLIWEANGPGDTFDKRVARLGYNKVYINVNERRITRRRSQNKGWRSTPGVNGSKMDMLNHLDAALTESLKDERHYRYITVHDKALINEIEDYIFMPGRVDVDLSNSITDESGARYAHGDRVIGLGMCVLALNEQRAAIIKSEKIPPKNSFESRFREFNSNQERNKRVLRKFRY</sequence>
<accession>A0A0F9LPL1</accession>
<protein>
    <recommendedName>
        <fullName evidence="2">Terminase large subunit gp17-like C-terminal domain-containing protein</fullName>
    </recommendedName>
</protein>
<proteinExistence type="predicted"/>
<dbReference type="Gene3D" id="3.40.50.300">
    <property type="entry name" value="P-loop containing nucleotide triphosphate hydrolases"/>
    <property type="match status" value="1"/>
</dbReference>
<dbReference type="InterPro" id="IPR027417">
    <property type="entry name" value="P-loop_NTPase"/>
</dbReference>
<dbReference type="EMBL" id="LAZR01011977">
    <property type="protein sequence ID" value="KKM49560.1"/>
    <property type="molecule type" value="Genomic_DNA"/>
</dbReference>
<organism evidence="1">
    <name type="scientific">marine sediment metagenome</name>
    <dbReference type="NCBI Taxonomy" id="412755"/>
    <lineage>
        <taxon>unclassified sequences</taxon>
        <taxon>metagenomes</taxon>
        <taxon>ecological metagenomes</taxon>
    </lineage>
</organism>
<evidence type="ECO:0000313" key="1">
    <source>
        <dbReference type="EMBL" id="KKM49560.1"/>
    </source>
</evidence>
<feature type="non-terminal residue" evidence="1">
    <location>
        <position position="1"/>
    </location>
</feature>
<evidence type="ECO:0008006" key="2">
    <source>
        <dbReference type="Google" id="ProtNLM"/>
    </source>
</evidence>
<comment type="caution">
    <text evidence="1">The sequence shown here is derived from an EMBL/GenBank/DDBJ whole genome shotgun (WGS) entry which is preliminary data.</text>
</comment>
<gene>
    <name evidence="1" type="ORF">LCGC14_1556780</name>
</gene>